<dbReference type="NCBIfam" id="TIGR03751">
    <property type="entry name" value="conj_TIGR03751"/>
    <property type="match status" value="1"/>
</dbReference>
<proteinExistence type="predicted"/>
<keyword evidence="3" id="KW-0449">Lipoprotein</keyword>
<feature type="region of interest" description="Disordered" evidence="1">
    <location>
        <begin position="120"/>
        <end position="148"/>
    </location>
</feature>
<evidence type="ECO:0000313" key="3">
    <source>
        <dbReference type="EMBL" id="MCG7937539.1"/>
    </source>
</evidence>
<evidence type="ECO:0000256" key="2">
    <source>
        <dbReference type="SAM" id="SignalP"/>
    </source>
</evidence>
<reference evidence="3" key="1">
    <citation type="journal article" date="2021" name="Proc. Natl. Acad. Sci. U.S.A.">
        <title>Global biogeography of chemosynthetic symbionts reveals both localized and globally distributed symbiont groups. .</title>
        <authorList>
            <person name="Osvatic J.T."/>
            <person name="Wilkins L.G.E."/>
            <person name="Leibrecht L."/>
            <person name="Leray M."/>
            <person name="Zauner S."/>
            <person name="Polzin J."/>
            <person name="Camacho Y."/>
            <person name="Gros O."/>
            <person name="van Gils J.A."/>
            <person name="Eisen J.A."/>
            <person name="Petersen J.M."/>
            <person name="Yuen B."/>
        </authorList>
    </citation>
    <scope>NUCLEOTIDE SEQUENCE</scope>
    <source>
        <strain evidence="3">MAGL173</strain>
    </source>
</reference>
<organism evidence="3 4">
    <name type="scientific">Candidatus Thiodiazotropha lotti</name>
    <dbReference type="NCBI Taxonomy" id="2792787"/>
    <lineage>
        <taxon>Bacteria</taxon>
        <taxon>Pseudomonadati</taxon>
        <taxon>Pseudomonadota</taxon>
        <taxon>Gammaproteobacteria</taxon>
        <taxon>Chromatiales</taxon>
        <taxon>Sedimenticolaceae</taxon>
        <taxon>Candidatus Thiodiazotropha</taxon>
    </lineage>
</organism>
<accession>A0A9E4K203</accession>
<feature type="chain" id="PRO_5039176462" evidence="2">
    <location>
        <begin position="20"/>
        <end position="148"/>
    </location>
</feature>
<evidence type="ECO:0000313" key="4">
    <source>
        <dbReference type="Proteomes" id="UP000886687"/>
    </source>
</evidence>
<evidence type="ECO:0000256" key="1">
    <source>
        <dbReference type="SAM" id="MobiDB-lite"/>
    </source>
</evidence>
<feature type="signal peptide" evidence="2">
    <location>
        <begin position="1"/>
        <end position="19"/>
    </location>
</feature>
<name>A0A9E4K203_9GAMM</name>
<sequence length="148" mass="16355">MNLILPMSMMALLSLIGCANQPPKDLSEGPTMREVLNQHIGGGGALNGPIRRLGRPDTYNMSGYTRTAANETRNLFARLPNPDLCFYVYPHLSQEGLPVPGYSSCIPMYETTHYALPGEIGTQPLLSRPPGGVRYQDKRETEQSLLDY</sequence>
<comment type="caution">
    <text evidence="3">The sequence shown here is derived from an EMBL/GenBank/DDBJ whole genome shotgun (WGS) entry which is preliminary data.</text>
</comment>
<keyword evidence="2" id="KW-0732">Signal</keyword>
<dbReference type="AlphaFoldDB" id="A0A9E4K203"/>
<dbReference type="InterPro" id="IPR022262">
    <property type="entry name" value="Lipoprot_put"/>
</dbReference>
<protein>
    <submittedName>
        <fullName evidence="3">TIGR03751 family conjugal transfer lipoprotein</fullName>
    </submittedName>
</protein>
<dbReference type="EMBL" id="JAEPDI010000001">
    <property type="protein sequence ID" value="MCG7937539.1"/>
    <property type="molecule type" value="Genomic_DNA"/>
</dbReference>
<dbReference type="Proteomes" id="UP000886687">
    <property type="component" value="Unassembled WGS sequence"/>
</dbReference>
<gene>
    <name evidence="3" type="ORF">JAZ04_01610</name>
</gene>